<protein>
    <submittedName>
        <fullName evidence="2">Uncharacterized protein</fullName>
    </submittedName>
</protein>
<dbReference type="InterPro" id="IPR027417">
    <property type="entry name" value="P-loop_NTPase"/>
</dbReference>
<dbReference type="GeneID" id="63855027"/>
<dbReference type="PANTHER" id="PTHR36978:SF4">
    <property type="entry name" value="P-LOOP CONTAINING NUCLEOSIDE TRIPHOSPHATE HYDROLASE PROTEIN"/>
    <property type="match status" value="1"/>
</dbReference>
<organism evidence="2 3">
    <name type="scientific">Cucurbitaria berberidis CBS 394.84</name>
    <dbReference type="NCBI Taxonomy" id="1168544"/>
    <lineage>
        <taxon>Eukaryota</taxon>
        <taxon>Fungi</taxon>
        <taxon>Dikarya</taxon>
        <taxon>Ascomycota</taxon>
        <taxon>Pezizomycotina</taxon>
        <taxon>Dothideomycetes</taxon>
        <taxon>Pleosporomycetidae</taxon>
        <taxon>Pleosporales</taxon>
        <taxon>Pleosporineae</taxon>
        <taxon>Cucurbitariaceae</taxon>
        <taxon>Cucurbitaria</taxon>
    </lineage>
</organism>
<dbReference type="Gene3D" id="3.40.50.300">
    <property type="entry name" value="P-loop containing nucleotide triphosphate hydrolases"/>
    <property type="match status" value="1"/>
</dbReference>
<evidence type="ECO:0000256" key="1">
    <source>
        <dbReference type="SAM" id="MobiDB-lite"/>
    </source>
</evidence>
<dbReference type="PANTHER" id="PTHR36978">
    <property type="entry name" value="P-LOOP CONTAINING NUCLEOTIDE TRIPHOSPHATE HYDROLASE"/>
    <property type="match status" value="1"/>
</dbReference>
<dbReference type="AlphaFoldDB" id="A0A9P4GGM4"/>
<dbReference type="InterPro" id="IPR040632">
    <property type="entry name" value="Sulfotransfer_4"/>
</dbReference>
<sequence>MSSTTSTSTPLVSIGAGAGVDTSRLLDRDPSKFRSIKQVIVVGRPGTGTDAIAEALRILKFKVYDFKAASDRHARDFPLWVEAARLRSEGKPYSQLDYDKVIGDHNALVGAPTCFFDHDFVKLYPNVKVIMVTSEPDADTVETLLQNLNKFAVKQIMARIDTEFFGNISTFLELACKAELDHQAIRDTVRENNLLEIDTLDDWKSICDFLCVRVPKEPLPPMHDDTTATELVLRPLQVIHKLTKIHGMRVIRALQGLCAVAGISLSANLIVEDARGAAVLGFGVCTIIAAYYFTNRTDPKALVTPTSANFVTPQKAVTTTIQKQQPPHRENNRRAYGKQARGRQNHQVQGQPRRGVRPTPPTLPGWGNVQAEINADDMVKYEERMAMEKELEGQRVTFNHTHKETDRGQNGSSNVLAIREEKLE</sequence>
<proteinExistence type="predicted"/>
<dbReference type="RefSeq" id="XP_040787373.1">
    <property type="nucleotide sequence ID" value="XM_040937777.1"/>
</dbReference>
<keyword evidence="3" id="KW-1185">Reference proteome</keyword>
<dbReference type="Pfam" id="PF17784">
    <property type="entry name" value="Sulfotransfer_4"/>
    <property type="match status" value="1"/>
</dbReference>
<accession>A0A9P4GGM4</accession>
<dbReference type="EMBL" id="ML976616">
    <property type="protein sequence ID" value="KAF1844810.1"/>
    <property type="molecule type" value="Genomic_DNA"/>
</dbReference>
<dbReference type="Proteomes" id="UP000800039">
    <property type="component" value="Unassembled WGS sequence"/>
</dbReference>
<dbReference type="OrthoDB" id="408152at2759"/>
<evidence type="ECO:0000313" key="3">
    <source>
        <dbReference type="Proteomes" id="UP000800039"/>
    </source>
</evidence>
<gene>
    <name evidence="2" type="ORF">K460DRAFT_416182</name>
</gene>
<feature type="region of interest" description="Disordered" evidence="1">
    <location>
        <begin position="398"/>
        <end position="424"/>
    </location>
</feature>
<comment type="caution">
    <text evidence="2">The sequence shown here is derived from an EMBL/GenBank/DDBJ whole genome shotgun (WGS) entry which is preliminary data.</text>
</comment>
<feature type="region of interest" description="Disordered" evidence="1">
    <location>
        <begin position="317"/>
        <end position="368"/>
    </location>
</feature>
<reference evidence="2" key="1">
    <citation type="submission" date="2020-01" db="EMBL/GenBank/DDBJ databases">
        <authorList>
            <consortium name="DOE Joint Genome Institute"/>
            <person name="Haridas S."/>
            <person name="Albert R."/>
            <person name="Binder M."/>
            <person name="Bloem J."/>
            <person name="Labutti K."/>
            <person name="Salamov A."/>
            <person name="Andreopoulos B."/>
            <person name="Baker S.E."/>
            <person name="Barry K."/>
            <person name="Bills G."/>
            <person name="Bluhm B.H."/>
            <person name="Cannon C."/>
            <person name="Castanera R."/>
            <person name="Culley D.E."/>
            <person name="Daum C."/>
            <person name="Ezra D."/>
            <person name="Gonzalez J.B."/>
            <person name="Henrissat B."/>
            <person name="Kuo A."/>
            <person name="Liang C."/>
            <person name="Lipzen A."/>
            <person name="Lutzoni F."/>
            <person name="Magnuson J."/>
            <person name="Mondo S."/>
            <person name="Nolan M."/>
            <person name="Ohm R."/>
            <person name="Pangilinan J."/>
            <person name="Park H.-J."/>
            <person name="Ramirez L."/>
            <person name="Alfaro M."/>
            <person name="Sun H."/>
            <person name="Tritt A."/>
            <person name="Yoshinaga Y."/>
            <person name="Zwiers L.-H."/>
            <person name="Turgeon B.G."/>
            <person name="Goodwin S.B."/>
            <person name="Spatafora J.W."/>
            <person name="Crous P.W."/>
            <person name="Grigoriev I.V."/>
        </authorList>
    </citation>
    <scope>NUCLEOTIDE SEQUENCE</scope>
    <source>
        <strain evidence="2">CBS 394.84</strain>
    </source>
</reference>
<dbReference type="SUPFAM" id="SSF52540">
    <property type="entry name" value="P-loop containing nucleoside triphosphate hydrolases"/>
    <property type="match status" value="1"/>
</dbReference>
<evidence type="ECO:0000313" key="2">
    <source>
        <dbReference type="EMBL" id="KAF1844810.1"/>
    </source>
</evidence>
<name>A0A9P4GGM4_9PLEO</name>